<feature type="domain" description="D-isomer specific 2-hydroxyacid dehydrogenase NAD-binding" evidence="4">
    <location>
        <begin position="18"/>
        <end position="195"/>
    </location>
</feature>
<evidence type="ECO:0000259" key="4">
    <source>
        <dbReference type="Pfam" id="PF02826"/>
    </source>
</evidence>
<dbReference type="GO" id="GO:0016616">
    <property type="term" value="F:oxidoreductase activity, acting on the CH-OH group of donors, NAD or NADP as acceptor"/>
    <property type="evidence" value="ECO:0007669"/>
    <property type="project" value="UniProtKB-ARBA"/>
</dbReference>
<dbReference type="InterPro" id="IPR050418">
    <property type="entry name" value="D-iso_2-hydroxyacid_DH_PdxB"/>
</dbReference>
<accession>A0A081BU70</accession>
<proteinExistence type="inferred from homology"/>
<comment type="similarity">
    <text evidence="1">Belongs to the D-isomer specific 2-hydroxyacid dehydrogenase family.</text>
</comment>
<organism evidence="5">
    <name type="scientific">Vecturithrix granuli</name>
    <dbReference type="NCBI Taxonomy" id="1499967"/>
    <lineage>
        <taxon>Bacteria</taxon>
        <taxon>Candidatus Moduliflexota</taxon>
        <taxon>Candidatus Vecturitrichia</taxon>
        <taxon>Candidatus Vecturitrichales</taxon>
        <taxon>Candidatus Vecturitrichaceae</taxon>
        <taxon>Candidatus Vecturithrix</taxon>
    </lineage>
</organism>
<dbReference type="HOGENOM" id="CLU_019796_1_2_0"/>
<keyword evidence="2" id="KW-0560">Oxidoreductase</keyword>
<dbReference type="AlphaFoldDB" id="A0A081BU70"/>
<keyword evidence="6" id="KW-1185">Reference proteome</keyword>
<dbReference type="InterPro" id="IPR006140">
    <property type="entry name" value="D-isomer_DH_NAD-bd"/>
</dbReference>
<dbReference type="eggNOG" id="COG0111">
    <property type="taxonomic scope" value="Bacteria"/>
</dbReference>
<dbReference type="EMBL" id="DF820464">
    <property type="protein sequence ID" value="GAK55875.1"/>
    <property type="molecule type" value="Genomic_DNA"/>
</dbReference>
<evidence type="ECO:0000256" key="2">
    <source>
        <dbReference type="ARBA" id="ARBA00023002"/>
    </source>
</evidence>
<name>A0A081BU70_VECG1</name>
<keyword evidence="3" id="KW-0520">NAD</keyword>
<dbReference type="PROSITE" id="PS00670">
    <property type="entry name" value="D_2_HYDROXYACID_DH_2"/>
    <property type="match status" value="1"/>
</dbReference>
<dbReference type="PANTHER" id="PTHR43761:SF1">
    <property type="entry name" value="D-ISOMER SPECIFIC 2-HYDROXYACID DEHYDROGENASE CATALYTIC DOMAIN-CONTAINING PROTEIN-RELATED"/>
    <property type="match status" value="1"/>
</dbReference>
<sequence>MVANVPDYCIEEVSDSAIAHILNCVRKVSMANSPLRRGEWEYAKIKPIHRFSEATVGLIAFGNIARRVAEKLHPFGVTLLVYDPYFTSKAQYHWGKFASLEEVLVQADILSIHVPLTQDTRHLLSRAQFARMKDGVILVNTSRDGLIEEAALLEALESGKVSMVGLDVIDLPDTDYAQSPLLNYPDRVIITPHIGWYSEESIVKLQKKTAQNVYEVLKHGKPLYAV</sequence>
<gene>
    <name evidence="5" type="ORF">U27_02836</name>
</gene>
<evidence type="ECO:0000256" key="1">
    <source>
        <dbReference type="ARBA" id="ARBA00005854"/>
    </source>
</evidence>
<dbReference type="Pfam" id="PF02826">
    <property type="entry name" value="2-Hacid_dh_C"/>
    <property type="match status" value="1"/>
</dbReference>
<dbReference type="PANTHER" id="PTHR43761">
    <property type="entry name" value="D-ISOMER SPECIFIC 2-HYDROXYACID DEHYDROGENASE FAMILY PROTEIN (AFU_ORTHOLOGUE AFUA_1G13630)"/>
    <property type="match status" value="1"/>
</dbReference>
<protein>
    <recommendedName>
        <fullName evidence="4">D-isomer specific 2-hydroxyacid dehydrogenase NAD-binding domain-containing protein</fullName>
    </recommendedName>
</protein>
<reference evidence="5" key="1">
    <citation type="journal article" date="2015" name="PeerJ">
        <title>First genomic representation of candidate bacterial phylum KSB3 points to enhanced environmental sensing as a trigger of wastewater bulking.</title>
        <authorList>
            <person name="Sekiguchi Y."/>
            <person name="Ohashi A."/>
            <person name="Parks D.H."/>
            <person name="Yamauchi T."/>
            <person name="Tyson G.W."/>
            <person name="Hugenholtz P."/>
        </authorList>
    </citation>
    <scope>NUCLEOTIDE SEQUENCE [LARGE SCALE GENOMIC DNA]</scope>
</reference>
<dbReference type="GO" id="GO:0051287">
    <property type="term" value="F:NAD binding"/>
    <property type="evidence" value="ECO:0007669"/>
    <property type="project" value="InterPro"/>
</dbReference>
<evidence type="ECO:0000313" key="5">
    <source>
        <dbReference type="EMBL" id="GAK55875.1"/>
    </source>
</evidence>
<evidence type="ECO:0000313" key="6">
    <source>
        <dbReference type="Proteomes" id="UP000030661"/>
    </source>
</evidence>
<dbReference type="Gene3D" id="3.40.50.720">
    <property type="entry name" value="NAD(P)-binding Rossmann-like Domain"/>
    <property type="match status" value="2"/>
</dbReference>
<dbReference type="InterPro" id="IPR036291">
    <property type="entry name" value="NAD(P)-bd_dom_sf"/>
</dbReference>
<dbReference type="STRING" id="1499967.U27_02836"/>
<dbReference type="InterPro" id="IPR029753">
    <property type="entry name" value="D-isomer_DH_CS"/>
</dbReference>
<dbReference type="SUPFAM" id="SSF51735">
    <property type="entry name" value="NAD(P)-binding Rossmann-fold domains"/>
    <property type="match status" value="1"/>
</dbReference>
<evidence type="ECO:0000256" key="3">
    <source>
        <dbReference type="ARBA" id="ARBA00023027"/>
    </source>
</evidence>
<dbReference type="Proteomes" id="UP000030661">
    <property type="component" value="Unassembled WGS sequence"/>
</dbReference>